<protein>
    <recommendedName>
        <fullName evidence="2">Integrase catalytic region</fullName>
    </recommendedName>
</protein>
<evidence type="ECO:0000313" key="1">
    <source>
        <dbReference type="EMBL" id="SLM15978.1"/>
    </source>
</evidence>
<organism evidence="1">
    <name type="scientific">uncultured spirochete</name>
    <dbReference type="NCBI Taxonomy" id="156406"/>
    <lineage>
        <taxon>Bacteria</taxon>
        <taxon>Pseudomonadati</taxon>
        <taxon>Spirochaetota</taxon>
        <taxon>Spirochaetia</taxon>
        <taxon>Spirochaetales</taxon>
        <taxon>environmental samples</taxon>
    </lineage>
</organism>
<evidence type="ECO:0008006" key="2">
    <source>
        <dbReference type="Google" id="ProtNLM"/>
    </source>
</evidence>
<gene>
    <name evidence="1" type="ORF">SPIROBIBN47_90047</name>
</gene>
<reference evidence="1" key="1">
    <citation type="submission" date="2017-02" db="EMBL/GenBank/DDBJ databases">
        <authorList>
            <person name="Regsiter A."/>
            <person name="William W."/>
        </authorList>
    </citation>
    <scope>NUCLEOTIDE SEQUENCE</scope>
    <source>
        <strain evidence="1">Bib</strain>
    </source>
</reference>
<proteinExistence type="predicted"/>
<sequence length="125" mass="14274">MPRRIAMIELREIILQLRRGCGIKHIHRTTGHHRTVIRALKAIAEAKDWLNPQKPPPDEAAVHAAWEATITSKKPHQLDGIQDQLLRSHHEGISFVVMHRLIAGQVSCSESTLRRYIQKMCPPTQ</sequence>
<dbReference type="EMBL" id="FWDM01000041">
    <property type="protein sequence ID" value="SLM15978.1"/>
    <property type="molecule type" value="Genomic_DNA"/>
</dbReference>
<dbReference type="AlphaFoldDB" id="A0A3P3XN16"/>
<accession>A0A3P3XN16</accession>
<name>A0A3P3XN16_9SPIR</name>